<dbReference type="InterPro" id="IPR002937">
    <property type="entry name" value="Amino_oxidase"/>
</dbReference>
<keyword evidence="5" id="KW-0350">Heme biosynthesis</keyword>
<name>A0A6J7SBG8_9ZZZZ</name>
<keyword evidence="3" id="KW-0274">FAD</keyword>
<dbReference type="NCBIfam" id="TIGR00562">
    <property type="entry name" value="proto_IX_ox"/>
    <property type="match status" value="1"/>
</dbReference>
<organism evidence="8">
    <name type="scientific">freshwater metagenome</name>
    <dbReference type="NCBI Taxonomy" id="449393"/>
    <lineage>
        <taxon>unclassified sequences</taxon>
        <taxon>metagenomes</taxon>
        <taxon>ecological metagenomes</taxon>
    </lineage>
</organism>
<dbReference type="GO" id="GO:0004729">
    <property type="term" value="F:oxygen-dependent protoporphyrinogen oxidase activity"/>
    <property type="evidence" value="ECO:0007669"/>
    <property type="project" value="InterPro"/>
</dbReference>
<comment type="cofactor">
    <cofactor evidence="1">
        <name>FAD</name>
        <dbReference type="ChEBI" id="CHEBI:57692"/>
    </cofactor>
</comment>
<dbReference type="Gene3D" id="1.10.3110.10">
    <property type="entry name" value="protoporphyrinogen ix oxidase, domain 3"/>
    <property type="match status" value="1"/>
</dbReference>
<dbReference type="EMBL" id="CAFBPU010000046">
    <property type="protein sequence ID" value="CAB5037710.1"/>
    <property type="molecule type" value="Genomic_DNA"/>
</dbReference>
<evidence type="ECO:0000256" key="1">
    <source>
        <dbReference type="ARBA" id="ARBA00001974"/>
    </source>
</evidence>
<dbReference type="PANTHER" id="PTHR42923:SF3">
    <property type="entry name" value="PROTOPORPHYRINOGEN OXIDASE"/>
    <property type="match status" value="1"/>
</dbReference>
<evidence type="ECO:0000256" key="3">
    <source>
        <dbReference type="ARBA" id="ARBA00022827"/>
    </source>
</evidence>
<gene>
    <name evidence="8" type="ORF">UFOPK4150_01866</name>
</gene>
<dbReference type="Gene3D" id="3.90.660.20">
    <property type="entry name" value="Protoporphyrinogen oxidase, mitochondrial, domain 2"/>
    <property type="match status" value="1"/>
</dbReference>
<evidence type="ECO:0000256" key="2">
    <source>
        <dbReference type="ARBA" id="ARBA00022630"/>
    </source>
</evidence>
<dbReference type="AlphaFoldDB" id="A0A6J7SBG8"/>
<dbReference type="InterPro" id="IPR036188">
    <property type="entry name" value="FAD/NAD-bd_sf"/>
</dbReference>
<evidence type="ECO:0000256" key="4">
    <source>
        <dbReference type="ARBA" id="ARBA00023002"/>
    </source>
</evidence>
<dbReference type="SUPFAM" id="SSF54373">
    <property type="entry name" value="FAD-linked reductases, C-terminal domain"/>
    <property type="match status" value="1"/>
</dbReference>
<evidence type="ECO:0000256" key="5">
    <source>
        <dbReference type="ARBA" id="ARBA00023133"/>
    </source>
</evidence>
<evidence type="ECO:0000256" key="6">
    <source>
        <dbReference type="ARBA" id="ARBA00023444"/>
    </source>
</evidence>
<dbReference type="Pfam" id="PF01593">
    <property type="entry name" value="Amino_oxidase"/>
    <property type="match status" value="1"/>
</dbReference>
<evidence type="ECO:0000313" key="8">
    <source>
        <dbReference type="EMBL" id="CAB5037710.1"/>
    </source>
</evidence>
<dbReference type="Gene3D" id="3.50.50.60">
    <property type="entry name" value="FAD/NAD(P)-binding domain"/>
    <property type="match status" value="1"/>
</dbReference>
<dbReference type="GO" id="GO:0006783">
    <property type="term" value="P:heme biosynthetic process"/>
    <property type="evidence" value="ECO:0007669"/>
    <property type="project" value="UniProtKB-KW"/>
</dbReference>
<feature type="domain" description="Amine oxidase" evidence="7">
    <location>
        <begin position="29"/>
        <end position="485"/>
    </location>
</feature>
<evidence type="ECO:0000259" key="7">
    <source>
        <dbReference type="Pfam" id="PF01593"/>
    </source>
</evidence>
<sequence length="498" mass="51679">MTEAHIDPSGSSQRASGGRPHVVVIGAGISGLAAAWRLCRERHDIDVTVLEAGPWVGGKLRVSELEGLWLDEGAESILALRPEALRLAREVGLADDLIHPSVISPSLVIGGDLVPMPTGTVLGVPTDLAALARSGVLSAQGLARIPLDYVMAATPLGEDVSLGDYVGSRLGAEVVDRLVAPLLMGVYADRASNVSMRAAAPKLFEASLGERSLLNAAQIARGVPSDPDAPRPPVFAGIRGGVGRLPLALAERLRQAGVEIETGATVRALRRAPQGWTLVVGPTSDERVVHADAVVLAVPPPAASKLLRGVSTQAESELGQIGMTSVAVVTLLYRAGDLPGGDLPAGSGYLVPPSEGRPVKASTFVSHKWEWIGEAAAAQGLIAVRCSLGHADDIEILQRDDADLVKVAAEDLAFVARLGRARPVAARVSRWGGGLPRYAVGHVDRVARTDDALEALPGLVACGAAFEGVGIAACVARADSAATRIVRRLGADGQWQHD</sequence>
<keyword evidence="2" id="KW-0285">Flavoprotein</keyword>
<reference evidence="8" key="1">
    <citation type="submission" date="2020-05" db="EMBL/GenBank/DDBJ databases">
        <authorList>
            <person name="Chiriac C."/>
            <person name="Salcher M."/>
            <person name="Ghai R."/>
            <person name="Kavagutti S V."/>
        </authorList>
    </citation>
    <scope>NUCLEOTIDE SEQUENCE</scope>
</reference>
<dbReference type="SUPFAM" id="SSF51905">
    <property type="entry name" value="FAD/NAD(P)-binding domain"/>
    <property type="match status" value="1"/>
</dbReference>
<protein>
    <submittedName>
        <fullName evidence="8">Unannotated protein</fullName>
    </submittedName>
</protein>
<dbReference type="PANTHER" id="PTHR42923">
    <property type="entry name" value="PROTOPORPHYRINOGEN OXIDASE"/>
    <property type="match status" value="1"/>
</dbReference>
<keyword evidence="4" id="KW-0560">Oxidoreductase</keyword>
<proteinExistence type="predicted"/>
<dbReference type="InterPro" id="IPR050464">
    <property type="entry name" value="Zeta_carotene_desat/Oxidored"/>
</dbReference>
<dbReference type="InterPro" id="IPR004572">
    <property type="entry name" value="Protoporphyrinogen_oxidase"/>
</dbReference>
<comment type="pathway">
    <text evidence="6">Porphyrin-containing compound metabolism.</text>
</comment>
<accession>A0A6J7SBG8</accession>